<dbReference type="Gene3D" id="3.40.50.620">
    <property type="entry name" value="HUPs"/>
    <property type="match status" value="1"/>
</dbReference>
<evidence type="ECO:0000256" key="10">
    <source>
        <dbReference type="ARBA" id="ARBA00048721"/>
    </source>
</evidence>
<evidence type="ECO:0000313" key="14">
    <source>
        <dbReference type="Proteomes" id="UP000704068"/>
    </source>
</evidence>
<dbReference type="RefSeq" id="WP_303763665.1">
    <property type="nucleotide sequence ID" value="NZ_JABZGR010000010.1"/>
</dbReference>
<comment type="catalytic activity">
    <reaction evidence="10 11">
        <text>nicotinate beta-D-ribonucleotide + ATP + H(+) = deamido-NAD(+) + diphosphate</text>
        <dbReference type="Rhea" id="RHEA:22860"/>
        <dbReference type="ChEBI" id="CHEBI:15378"/>
        <dbReference type="ChEBI" id="CHEBI:30616"/>
        <dbReference type="ChEBI" id="CHEBI:33019"/>
        <dbReference type="ChEBI" id="CHEBI:57502"/>
        <dbReference type="ChEBI" id="CHEBI:58437"/>
        <dbReference type="EC" id="2.7.7.18"/>
    </reaction>
</comment>
<dbReference type="PANTHER" id="PTHR39321">
    <property type="entry name" value="NICOTINATE-NUCLEOTIDE ADENYLYLTRANSFERASE-RELATED"/>
    <property type="match status" value="1"/>
</dbReference>
<organism evidence="13 14">
    <name type="scientific">Alloprevotella tannerae</name>
    <dbReference type="NCBI Taxonomy" id="76122"/>
    <lineage>
        <taxon>Bacteria</taxon>
        <taxon>Pseudomonadati</taxon>
        <taxon>Bacteroidota</taxon>
        <taxon>Bacteroidia</taxon>
        <taxon>Bacteroidales</taxon>
        <taxon>Prevotellaceae</taxon>
        <taxon>Alloprevotella</taxon>
    </lineage>
</organism>
<evidence type="ECO:0000256" key="2">
    <source>
        <dbReference type="ARBA" id="ARBA00005019"/>
    </source>
</evidence>
<comment type="caution">
    <text evidence="13">The sequence shown here is derived from an EMBL/GenBank/DDBJ whole genome shotgun (WGS) entry which is preliminary data.</text>
</comment>
<gene>
    <name evidence="11 13" type="primary">nadD</name>
    <name evidence="13" type="ORF">HXK21_04740</name>
</gene>
<evidence type="ECO:0000256" key="4">
    <source>
        <dbReference type="ARBA" id="ARBA00022642"/>
    </source>
</evidence>
<evidence type="ECO:0000256" key="6">
    <source>
        <dbReference type="ARBA" id="ARBA00022695"/>
    </source>
</evidence>
<dbReference type="InterPro" id="IPR004821">
    <property type="entry name" value="Cyt_trans-like"/>
</dbReference>
<accession>A0A929RXF0</accession>
<proteinExistence type="inferred from homology"/>
<evidence type="ECO:0000256" key="7">
    <source>
        <dbReference type="ARBA" id="ARBA00022741"/>
    </source>
</evidence>
<dbReference type="InterPro" id="IPR005248">
    <property type="entry name" value="NadD/NMNAT"/>
</dbReference>
<comment type="pathway">
    <text evidence="2 11">Cofactor biosynthesis; NAD(+) biosynthesis; deamido-NAD(+) from nicotinate D-ribonucleotide: step 1/1.</text>
</comment>
<dbReference type="EMBL" id="JABZGR010000010">
    <property type="protein sequence ID" value="MBF0970329.1"/>
    <property type="molecule type" value="Genomic_DNA"/>
</dbReference>
<feature type="domain" description="Cytidyltransferase-like" evidence="12">
    <location>
        <begin position="6"/>
        <end position="164"/>
    </location>
</feature>
<evidence type="ECO:0000259" key="12">
    <source>
        <dbReference type="Pfam" id="PF01467"/>
    </source>
</evidence>
<evidence type="ECO:0000256" key="9">
    <source>
        <dbReference type="ARBA" id="ARBA00023027"/>
    </source>
</evidence>
<keyword evidence="7 11" id="KW-0547">Nucleotide-binding</keyword>
<reference evidence="13" key="1">
    <citation type="submission" date="2020-04" db="EMBL/GenBank/DDBJ databases">
        <title>Deep metagenomics examines the oral microbiome during advanced dental caries in children, revealing novel taxa and co-occurrences with host molecules.</title>
        <authorList>
            <person name="Baker J.L."/>
            <person name="Morton J.T."/>
            <person name="Dinis M."/>
            <person name="Alvarez R."/>
            <person name="Tran N.C."/>
            <person name="Knight R."/>
            <person name="Edlund A."/>
        </authorList>
    </citation>
    <scope>NUCLEOTIDE SEQUENCE</scope>
    <source>
        <strain evidence="13">JCVI_34_bin.1</strain>
    </source>
</reference>
<dbReference type="SUPFAM" id="SSF52374">
    <property type="entry name" value="Nucleotidylyl transferase"/>
    <property type="match status" value="1"/>
</dbReference>
<protein>
    <recommendedName>
        <fullName evidence="11">Probable nicotinate-nucleotide adenylyltransferase</fullName>
        <ecNumber evidence="11">2.7.7.18</ecNumber>
    </recommendedName>
    <alternativeName>
        <fullName evidence="11">Deamido-NAD(+) diphosphorylase</fullName>
    </alternativeName>
    <alternativeName>
        <fullName evidence="11">Deamido-NAD(+) pyrophosphorylase</fullName>
    </alternativeName>
    <alternativeName>
        <fullName evidence="11">Nicotinate mononucleotide adenylyltransferase</fullName>
        <shortName evidence="11">NaMN adenylyltransferase</shortName>
    </alternativeName>
</protein>
<dbReference type="Proteomes" id="UP000704068">
    <property type="component" value="Unassembled WGS sequence"/>
</dbReference>
<dbReference type="CDD" id="cd02165">
    <property type="entry name" value="NMNAT"/>
    <property type="match status" value="1"/>
</dbReference>
<dbReference type="GO" id="GO:0004515">
    <property type="term" value="F:nicotinate-nucleotide adenylyltransferase activity"/>
    <property type="evidence" value="ECO:0007669"/>
    <property type="project" value="UniProtKB-UniRule"/>
</dbReference>
<dbReference type="AlphaFoldDB" id="A0A929RXF0"/>
<dbReference type="GO" id="GO:0009435">
    <property type="term" value="P:NAD+ biosynthetic process"/>
    <property type="evidence" value="ECO:0007669"/>
    <property type="project" value="UniProtKB-UniRule"/>
</dbReference>
<evidence type="ECO:0000256" key="8">
    <source>
        <dbReference type="ARBA" id="ARBA00022840"/>
    </source>
</evidence>
<keyword evidence="9 11" id="KW-0520">NAD</keyword>
<dbReference type="NCBIfam" id="TIGR00482">
    <property type="entry name" value="nicotinate (nicotinamide) nucleotide adenylyltransferase"/>
    <property type="match status" value="1"/>
</dbReference>
<comment type="function">
    <text evidence="1 11">Catalyzes the reversible adenylation of nicotinate mononucleotide (NaMN) to nicotinic acid adenine dinucleotide (NaAD).</text>
</comment>
<evidence type="ECO:0000256" key="3">
    <source>
        <dbReference type="ARBA" id="ARBA00009014"/>
    </source>
</evidence>
<sequence>MKRIGIFGGSFNPIHKGHIHIGLKAIADKEVDEIHYLVSPQNPLKCDQQLLDEQLRFRLTIKALADYPLLKASDFEFHLPRPSFTWKTMSALRLLRPDDRLVLLIGADNWLLFDRWANHDNLLANFQFLIYPRDGYKVTTTELPANVRLLDAPIYPYSSTMIRQAVQAGEDIAEMVPDVIIADVKKLYGT</sequence>
<dbReference type="PANTHER" id="PTHR39321:SF3">
    <property type="entry name" value="PHOSPHOPANTETHEINE ADENYLYLTRANSFERASE"/>
    <property type="match status" value="1"/>
</dbReference>
<dbReference type="HAMAP" id="MF_00244">
    <property type="entry name" value="NaMN_adenylyltr"/>
    <property type="match status" value="1"/>
</dbReference>
<keyword evidence="8 11" id="KW-0067">ATP-binding</keyword>
<evidence type="ECO:0000256" key="5">
    <source>
        <dbReference type="ARBA" id="ARBA00022679"/>
    </source>
</evidence>
<name>A0A929RXF0_9BACT</name>
<evidence type="ECO:0000313" key="13">
    <source>
        <dbReference type="EMBL" id="MBF0970329.1"/>
    </source>
</evidence>
<keyword evidence="5 11" id="KW-0808">Transferase</keyword>
<dbReference type="Pfam" id="PF01467">
    <property type="entry name" value="CTP_transf_like"/>
    <property type="match status" value="1"/>
</dbReference>
<dbReference type="InterPro" id="IPR014729">
    <property type="entry name" value="Rossmann-like_a/b/a_fold"/>
</dbReference>
<comment type="similarity">
    <text evidence="3 11">Belongs to the NadD family.</text>
</comment>
<evidence type="ECO:0000256" key="11">
    <source>
        <dbReference type="HAMAP-Rule" id="MF_00244"/>
    </source>
</evidence>
<evidence type="ECO:0000256" key="1">
    <source>
        <dbReference type="ARBA" id="ARBA00002324"/>
    </source>
</evidence>
<keyword evidence="6 11" id="KW-0548">Nucleotidyltransferase</keyword>
<dbReference type="GO" id="GO:0005524">
    <property type="term" value="F:ATP binding"/>
    <property type="evidence" value="ECO:0007669"/>
    <property type="project" value="UniProtKB-KW"/>
</dbReference>
<keyword evidence="4 11" id="KW-0662">Pyridine nucleotide biosynthesis</keyword>
<dbReference type="EC" id="2.7.7.18" evidence="11"/>